<keyword evidence="3" id="KW-1133">Transmembrane helix</keyword>
<dbReference type="EC" id="2.7.7.65" evidence="1"/>
<feature type="domain" description="GGDEF" evidence="4">
    <location>
        <begin position="159"/>
        <end position="279"/>
    </location>
</feature>
<dbReference type="PANTHER" id="PTHR45138">
    <property type="entry name" value="REGULATORY COMPONENTS OF SENSORY TRANSDUCTION SYSTEM"/>
    <property type="match status" value="1"/>
</dbReference>
<dbReference type="AlphaFoldDB" id="A0A0S2K7Z3"/>
<dbReference type="KEGG" id="pphe:PP2015_4038"/>
<dbReference type="STRING" id="161398.PP2015_4038"/>
<organism evidence="5 6">
    <name type="scientific">Pseudoalteromonas phenolica</name>
    <dbReference type="NCBI Taxonomy" id="161398"/>
    <lineage>
        <taxon>Bacteria</taxon>
        <taxon>Pseudomonadati</taxon>
        <taxon>Pseudomonadota</taxon>
        <taxon>Gammaproteobacteria</taxon>
        <taxon>Alteromonadales</taxon>
        <taxon>Pseudoalteromonadaceae</taxon>
        <taxon>Pseudoalteromonas</taxon>
    </lineage>
</organism>
<reference evidence="5 6" key="1">
    <citation type="submission" date="2015-11" db="EMBL/GenBank/DDBJ databases">
        <authorList>
            <person name="Zhang Y."/>
            <person name="Guo Z."/>
        </authorList>
    </citation>
    <scope>NUCLEOTIDE SEQUENCE [LARGE SCALE GENOMIC DNA]</scope>
    <source>
        <strain evidence="5 6">KCTC 12086</strain>
    </source>
</reference>
<comment type="catalytic activity">
    <reaction evidence="2">
        <text>2 GTP = 3',3'-c-di-GMP + 2 diphosphate</text>
        <dbReference type="Rhea" id="RHEA:24898"/>
        <dbReference type="ChEBI" id="CHEBI:33019"/>
        <dbReference type="ChEBI" id="CHEBI:37565"/>
        <dbReference type="ChEBI" id="CHEBI:58805"/>
        <dbReference type="EC" id="2.7.7.65"/>
    </reaction>
</comment>
<dbReference type="PROSITE" id="PS50887">
    <property type="entry name" value="GGDEF"/>
    <property type="match status" value="1"/>
</dbReference>
<dbReference type="InterPro" id="IPR029787">
    <property type="entry name" value="Nucleotide_cyclase"/>
</dbReference>
<dbReference type="Pfam" id="PF00990">
    <property type="entry name" value="GGDEF"/>
    <property type="match status" value="1"/>
</dbReference>
<evidence type="ECO:0000256" key="3">
    <source>
        <dbReference type="SAM" id="Phobius"/>
    </source>
</evidence>
<dbReference type="SUPFAM" id="SSF55073">
    <property type="entry name" value="Nucleotide cyclase"/>
    <property type="match status" value="1"/>
</dbReference>
<dbReference type="InterPro" id="IPR050469">
    <property type="entry name" value="Diguanylate_Cyclase"/>
</dbReference>
<protein>
    <recommendedName>
        <fullName evidence="1">diguanylate cyclase</fullName>
        <ecNumber evidence="1">2.7.7.65</ecNumber>
    </recommendedName>
</protein>
<dbReference type="NCBIfam" id="TIGR00254">
    <property type="entry name" value="GGDEF"/>
    <property type="match status" value="1"/>
</dbReference>
<evidence type="ECO:0000313" key="5">
    <source>
        <dbReference type="EMBL" id="ALO44506.1"/>
    </source>
</evidence>
<feature type="transmembrane region" description="Helical" evidence="3">
    <location>
        <begin position="90"/>
        <end position="107"/>
    </location>
</feature>
<evidence type="ECO:0000256" key="2">
    <source>
        <dbReference type="ARBA" id="ARBA00034247"/>
    </source>
</evidence>
<keyword evidence="3" id="KW-0472">Membrane</keyword>
<sequence length="279" mass="32105">MKSRYFYIFILTVTLCLAVLLLNRPDIDLDAFEELFWFTCTGLLIGYGAQYVSNRFLILAWGMYCVGLFLDVLDDILTKDTLPILVADTSLKKIGLILTCIVLYNVIHHERKIINKLNSEINRRKKLENRLNFEANHDHLTQLGNRKSCFENFATLSSKYPYLLYFDLDNFKHANDKYGHQTGDEVLISISNALQTEFGADNCFRLGGDEFVAFSQVLPENIDTLRNRLVEQIFEFDVGVSIGIAKITPNESPDEIMHRADSNMYSDKSHKIIRQTPRT</sequence>
<dbReference type="InterPro" id="IPR043128">
    <property type="entry name" value="Rev_trsase/Diguanyl_cyclase"/>
</dbReference>
<dbReference type="Proteomes" id="UP000061457">
    <property type="component" value="Chromosome II"/>
</dbReference>
<evidence type="ECO:0000259" key="4">
    <source>
        <dbReference type="PROSITE" id="PS50887"/>
    </source>
</evidence>
<feature type="transmembrane region" description="Helical" evidence="3">
    <location>
        <begin position="6"/>
        <end position="23"/>
    </location>
</feature>
<dbReference type="SMART" id="SM00267">
    <property type="entry name" value="GGDEF"/>
    <property type="match status" value="1"/>
</dbReference>
<gene>
    <name evidence="5" type="ORF">PP2015_4038</name>
</gene>
<evidence type="ECO:0000313" key="6">
    <source>
        <dbReference type="Proteomes" id="UP000061457"/>
    </source>
</evidence>
<dbReference type="InterPro" id="IPR000160">
    <property type="entry name" value="GGDEF_dom"/>
</dbReference>
<dbReference type="CDD" id="cd01949">
    <property type="entry name" value="GGDEF"/>
    <property type="match status" value="1"/>
</dbReference>
<feature type="transmembrane region" description="Helical" evidence="3">
    <location>
        <begin position="35"/>
        <end position="52"/>
    </location>
</feature>
<keyword evidence="6" id="KW-1185">Reference proteome</keyword>
<proteinExistence type="predicted"/>
<keyword evidence="3" id="KW-0812">Transmembrane</keyword>
<dbReference type="OrthoDB" id="8696437at2"/>
<dbReference type="PANTHER" id="PTHR45138:SF9">
    <property type="entry name" value="DIGUANYLATE CYCLASE DGCM-RELATED"/>
    <property type="match status" value="1"/>
</dbReference>
<feature type="transmembrane region" description="Helical" evidence="3">
    <location>
        <begin position="58"/>
        <end position="78"/>
    </location>
</feature>
<dbReference type="GO" id="GO:0052621">
    <property type="term" value="F:diguanylate cyclase activity"/>
    <property type="evidence" value="ECO:0007669"/>
    <property type="project" value="UniProtKB-EC"/>
</dbReference>
<accession>A0A0S2K7Z3</accession>
<dbReference type="RefSeq" id="WP_058032356.1">
    <property type="nucleotide sequence ID" value="NZ_CP013188.1"/>
</dbReference>
<evidence type="ECO:0000256" key="1">
    <source>
        <dbReference type="ARBA" id="ARBA00012528"/>
    </source>
</evidence>
<dbReference type="PATRIC" id="fig|161398.10.peg.4141"/>
<dbReference type="Gene3D" id="3.30.70.270">
    <property type="match status" value="1"/>
</dbReference>
<name>A0A0S2K7Z3_9GAMM</name>
<dbReference type="EMBL" id="CP013188">
    <property type="protein sequence ID" value="ALO44506.1"/>
    <property type="molecule type" value="Genomic_DNA"/>
</dbReference>